<dbReference type="RefSeq" id="WP_089306249.1">
    <property type="nucleotide sequence ID" value="NZ_FZOO01000006.1"/>
</dbReference>
<dbReference type="AlphaFoldDB" id="A0A239GKA8"/>
<evidence type="ECO:0008006" key="3">
    <source>
        <dbReference type="Google" id="ProtNLM"/>
    </source>
</evidence>
<organism evidence="1 2">
    <name type="scientific">Geodermatophilus pulveris</name>
    <dbReference type="NCBI Taxonomy" id="1564159"/>
    <lineage>
        <taxon>Bacteria</taxon>
        <taxon>Bacillati</taxon>
        <taxon>Actinomycetota</taxon>
        <taxon>Actinomycetes</taxon>
        <taxon>Geodermatophilales</taxon>
        <taxon>Geodermatophilaceae</taxon>
        <taxon>Geodermatophilus</taxon>
    </lineage>
</organism>
<protein>
    <recommendedName>
        <fullName evidence="3">Cthe-2314-like HEPN domain-containing protein</fullName>
    </recommendedName>
</protein>
<evidence type="ECO:0000313" key="1">
    <source>
        <dbReference type="EMBL" id="SNS69599.1"/>
    </source>
</evidence>
<evidence type="ECO:0000313" key="2">
    <source>
        <dbReference type="Proteomes" id="UP000198373"/>
    </source>
</evidence>
<sequence>MSSDPLLEPPSQILWPLGQHIKDPSPESASAVLAPDDSWVDLKLRAARWYLDVLQHLESAVGLDRHAGVEMALDGCLSNLTGAVDAARARLIVTLERRLSTPPLQEHQYDLAKADKLVAQLVTQGGAAPSVGALRNARADEKAAVPTGWLAQARRLRNRTTHHTTLARHFDAVINEPTSEGRATTKLSLPGAPGDSVDVTVWLADCLQRAVDLCGDLLHDARATGHFIPD</sequence>
<proteinExistence type="predicted"/>
<keyword evidence="2" id="KW-1185">Reference proteome</keyword>
<accession>A0A239GKA8</accession>
<dbReference type="Proteomes" id="UP000198373">
    <property type="component" value="Unassembled WGS sequence"/>
</dbReference>
<reference evidence="2" key="1">
    <citation type="submission" date="2017-06" db="EMBL/GenBank/DDBJ databases">
        <authorList>
            <person name="Varghese N."/>
            <person name="Submissions S."/>
        </authorList>
    </citation>
    <scope>NUCLEOTIDE SEQUENCE [LARGE SCALE GENOMIC DNA]</scope>
    <source>
        <strain evidence="2">DSM 46839</strain>
    </source>
</reference>
<gene>
    <name evidence="1" type="ORF">SAMN06893096_106249</name>
</gene>
<dbReference type="EMBL" id="FZOO01000006">
    <property type="protein sequence ID" value="SNS69599.1"/>
    <property type="molecule type" value="Genomic_DNA"/>
</dbReference>
<name>A0A239GKA8_9ACTN</name>